<feature type="domain" description="HTH luxR-type" evidence="6">
    <location>
        <begin position="150"/>
        <end position="215"/>
    </location>
</feature>
<evidence type="ECO:0000313" key="9">
    <source>
        <dbReference type="Proteomes" id="UP001500665"/>
    </source>
</evidence>
<dbReference type="SUPFAM" id="SSF46894">
    <property type="entry name" value="C-terminal effector domain of the bipartite response regulators"/>
    <property type="match status" value="1"/>
</dbReference>
<protein>
    <submittedName>
        <fullName evidence="8">Response regulator transcription factor</fullName>
    </submittedName>
</protein>
<keyword evidence="4" id="KW-0804">Transcription</keyword>
<organism evidence="8 9">
    <name type="scientific">Actinocorallia libanotica</name>
    <dbReference type="NCBI Taxonomy" id="46162"/>
    <lineage>
        <taxon>Bacteria</taxon>
        <taxon>Bacillati</taxon>
        <taxon>Actinomycetota</taxon>
        <taxon>Actinomycetes</taxon>
        <taxon>Streptosporangiales</taxon>
        <taxon>Thermomonosporaceae</taxon>
        <taxon>Actinocorallia</taxon>
    </lineage>
</organism>
<dbReference type="SMART" id="SM00448">
    <property type="entry name" value="REC"/>
    <property type="match status" value="1"/>
</dbReference>
<dbReference type="PRINTS" id="PR00038">
    <property type="entry name" value="HTHLUXR"/>
</dbReference>
<dbReference type="PROSITE" id="PS50043">
    <property type="entry name" value="HTH_LUXR_2"/>
    <property type="match status" value="1"/>
</dbReference>
<dbReference type="Gene3D" id="3.40.50.2300">
    <property type="match status" value="1"/>
</dbReference>
<dbReference type="Pfam" id="PF00196">
    <property type="entry name" value="GerE"/>
    <property type="match status" value="1"/>
</dbReference>
<evidence type="ECO:0000256" key="1">
    <source>
        <dbReference type="ARBA" id="ARBA00022553"/>
    </source>
</evidence>
<dbReference type="Proteomes" id="UP001500665">
    <property type="component" value="Unassembled WGS sequence"/>
</dbReference>
<name>A0ABP4B4M2_9ACTN</name>
<proteinExistence type="predicted"/>
<keyword evidence="2" id="KW-0805">Transcription regulation</keyword>
<dbReference type="EMBL" id="BAAAHH010000005">
    <property type="protein sequence ID" value="GAA0945909.1"/>
    <property type="molecule type" value="Genomic_DNA"/>
</dbReference>
<dbReference type="SUPFAM" id="SSF52172">
    <property type="entry name" value="CheY-like"/>
    <property type="match status" value="1"/>
</dbReference>
<evidence type="ECO:0000256" key="3">
    <source>
        <dbReference type="ARBA" id="ARBA00023125"/>
    </source>
</evidence>
<gene>
    <name evidence="8" type="ORF">GCM10009550_20060</name>
</gene>
<evidence type="ECO:0000313" key="8">
    <source>
        <dbReference type="EMBL" id="GAA0945909.1"/>
    </source>
</evidence>
<evidence type="ECO:0000256" key="4">
    <source>
        <dbReference type="ARBA" id="ARBA00023163"/>
    </source>
</evidence>
<dbReference type="CDD" id="cd17535">
    <property type="entry name" value="REC_NarL-like"/>
    <property type="match status" value="1"/>
</dbReference>
<evidence type="ECO:0000256" key="5">
    <source>
        <dbReference type="PROSITE-ProRule" id="PRU00169"/>
    </source>
</evidence>
<dbReference type="InterPro" id="IPR039420">
    <property type="entry name" value="WalR-like"/>
</dbReference>
<dbReference type="PROSITE" id="PS50110">
    <property type="entry name" value="RESPONSE_REGULATORY"/>
    <property type="match status" value="1"/>
</dbReference>
<dbReference type="InterPro" id="IPR011006">
    <property type="entry name" value="CheY-like_superfamily"/>
</dbReference>
<evidence type="ECO:0000259" key="7">
    <source>
        <dbReference type="PROSITE" id="PS50110"/>
    </source>
</evidence>
<feature type="modified residue" description="4-aspartylphosphate" evidence="5">
    <location>
        <position position="54"/>
    </location>
</feature>
<dbReference type="InterPro" id="IPR000792">
    <property type="entry name" value="Tscrpt_reg_LuxR_C"/>
</dbReference>
<dbReference type="CDD" id="cd06170">
    <property type="entry name" value="LuxR_C_like"/>
    <property type="match status" value="1"/>
</dbReference>
<dbReference type="InterPro" id="IPR058245">
    <property type="entry name" value="NreC/VraR/RcsB-like_REC"/>
</dbReference>
<dbReference type="PANTHER" id="PTHR43214:SF24">
    <property type="entry name" value="TRANSCRIPTIONAL REGULATORY PROTEIN NARL-RELATED"/>
    <property type="match status" value="1"/>
</dbReference>
<dbReference type="PANTHER" id="PTHR43214">
    <property type="entry name" value="TWO-COMPONENT RESPONSE REGULATOR"/>
    <property type="match status" value="1"/>
</dbReference>
<keyword evidence="9" id="KW-1185">Reference proteome</keyword>
<accession>A0ABP4B4M2</accession>
<sequence length="221" mass="23057">MIRVLVADDQDLVRAGIVATVNAQDGLTVVAEAADGAQAVGAAATWAPDVILMDIRMPGTDGLEATRRILAAAPSARILVLTTFDADELVHAALAAGACGYLVKDAPIDELATAVRAAGRGDAVLSPAITARVVARLLAHPPADPLSDARPPAADLLTDRELEIVRLIADGLSNIEIARIVYLSEATVKTHVGRVLTKLALRDRVQVAVWAHRAGLARRPG</sequence>
<dbReference type="InterPro" id="IPR016032">
    <property type="entry name" value="Sig_transdc_resp-reg_C-effctor"/>
</dbReference>
<keyword evidence="3" id="KW-0238">DNA-binding</keyword>
<evidence type="ECO:0000256" key="2">
    <source>
        <dbReference type="ARBA" id="ARBA00023015"/>
    </source>
</evidence>
<keyword evidence="1 5" id="KW-0597">Phosphoprotein</keyword>
<comment type="caution">
    <text evidence="8">The sequence shown here is derived from an EMBL/GenBank/DDBJ whole genome shotgun (WGS) entry which is preliminary data.</text>
</comment>
<dbReference type="RefSeq" id="WP_344239126.1">
    <property type="nucleotide sequence ID" value="NZ_BAAAHH010000005.1"/>
</dbReference>
<feature type="domain" description="Response regulatory" evidence="7">
    <location>
        <begin position="3"/>
        <end position="119"/>
    </location>
</feature>
<reference evidence="9" key="1">
    <citation type="journal article" date="2019" name="Int. J. Syst. Evol. Microbiol.">
        <title>The Global Catalogue of Microorganisms (GCM) 10K type strain sequencing project: providing services to taxonomists for standard genome sequencing and annotation.</title>
        <authorList>
            <consortium name="The Broad Institute Genomics Platform"/>
            <consortium name="The Broad Institute Genome Sequencing Center for Infectious Disease"/>
            <person name="Wu L."/>
            <person name="Ma J."/>
        </authorList>
    </citation>
    <scope>NUCLEOTIDE SEQUENCE [LARGE SCALE GENOMIC DNA]</scope>
    <source>
        <strain evidence="9">JCM 10696</strain>
    </source>
</reference>
<dbReference type="Pfam" id="PF00072">
    <property type="entry name" value="Response_reg"/>
    <property type="match status" value="1"/>
</dbReference>
<dbReference type="PROSITE" id="PS00622">
    <property type="entry name" value="HTH_LUXR_1"/>
    <property type="match status" value="1"/>
</dbReference>
<dbReference type="InterPro" id="IPR001789">
    <property type="entry name" value="Sig_transdc_resp-reg_receiver"/>
</dbReference>
<dbReference type="SMART" id="SM00421">
    <property type="entry name" value="HTH_LUXR"/>
    <property type="match status" value="1"/>
</dbReference>
<evidence type="ECO:0000259" key="6">
    <source>
        <dbReference type="PROSITE" id="PS50043"/>
    </source>
</evidence>